<evidence type="ECO:0000313" key="3">
    <source>
        <dbReference type="Proteomes" id="UP001501295"/>
    </source>
</evidence>
<protein>
    <recommendedName>
        <fullName evidence="1">SURF1-like protein</fullName>
    </recommendedName>
</protein>
<comment type="similarity">
    <text evidence="1">Belongs to the SURF1 family.</text>
</comment>
<evidence type="ECO:0000313" key="2">
    <source>
        <dbReference type="EMBL" id="GAA4673615.1"/>
    </source>
</evidence>
<organism evidence="2 3">
    <name type="scientific">Frondihabitans cladoniiphilus</name>
    <dbReference type="NCBI Taxonomy" id="715785"/>
    <lineage>
        <taxon>Bacteria</taxon>
        <taxon>Bacillati</taxon>
        <taxon>Actinomycetota</taxon>
        <taxon>Actinomycetes</taxon>
        <taxon>Micrococcales</taxon>
        <taxon>Microbacteriaceae</taxon>
        <taxon>Frondihabitans</taxon>
    </lineage>
</organism>
<dbReference type="Proteomes" id="UP001501295">
    <property type="component" value="Unassembled WGS sequence"/>
</dbReference>
<dbReference type="EMBL" id="BAABLM010000003">
    <property type="protein sequence ID" value="GAA4673615.1"/>
    <property type="molecule type" value="Genomic_DNA"/>
</dbReference>
<accession>A0ABP8VVY2</accession>
<comment type="subcellular location">
    <subcellularLocation>
        <location evidence="1">Cell membrane</location>
        <topology evidence="1">Multi-pass membrane protein</topology>
    </subcellularLocation>
</comment>
<feature type="transmembrane region" description="Helical" evidence="1">
    <location>
        <begin position="28"/>
        <end position="48"/>
    </location>
</feature>
<reference evidence="3" key="1">
    <citation type="journal article" date="2019" name="Int. J. Syst. Evol. Microbiol.">
        <title>The Global Catalogue of Microorganisms (GCM) 10K type strain sequencing project: providing services to taxonomists for standard genome sequencing and annotation.</title>
        <authorList>
            <consortium name="The Broad Institute Genomics Platform"/>
            <consortium name="The Broad Institute Genome Sequencing Center for Infectious Disease"/>
            <person name="Wu L."/>
            <person name="Ma J."/>
        </authorList>
    </citation>
    <scope>NUCLEOTIDE SEQUENCE [LARGE SCALE GENOMIC DNA]</scope>
    <source>
        <strain evidence="3">JCM 18956</strain>
    </source>
</reference>
<keyword evidence="1" id="KW-1133">Transmembrane helix</keyword>
<keyword evidence="3" id="KW-1185">Reference proteome</keyword>
<proteinExistence type="inferred from homology"/>
<feature type="transmembrane region" description="Helical" evidence="1">
    <location>
        <begin position="229"/>
        <end position="250"/>
    </location>
</feature>
<keyword evidence="1" id="KW-0812">Transmembrane</keyword>
<dbReference type="PROSITE" id="PS50895">
    <property type="entry name" value="SURF1"/>
    <property type="match status" value="1"/>
</dbReference>
<comment type="caution">
    <text evidence="2">The sequence shown here is derived from an EMBL/GenBank/DDBJ whole genome shotgun (WGS) entry which is preliminary data.</text>
</comment>
<keyword evidence="1" id="KW-1003">Cell membrane</keyword>
<evidence type="ECO:0000256" key="1">
    <source>
        <dbReference type="RuleBase" id="RU363076"/>
    </source>
</evidence>
<dbReference type="RefSeq" id="WP_345375451.1">
    <property type="nucleotide sequence ID" value="NZ_BAABLM010000003.1"/>
</dbReference>
<gene>
    <name evidence="2" type="ORF">GCM10025780_17400</name>
</gene>
<sequence length="286" mass="31683">MSQAPTPRHPERDDLPETLWVVARRPRWIGALVFALAVAALFAFLGHWQLDRSVESLKPVNTGSETRKVLSDVTRPTAEFLDRLTGQKVSVKGSFAPDDFRVVSERLQQGQHGTGYWLTGRFVDQANGASVVVAVGWGRTEADARQAIVDVPLAPTVTTLDGRYLPTESADDGKFQQGELTVVAVPQLINEYANFSGSVYDGYVVDSRAYGPLSPIYSPAPIDKATLNWLNVFYAVEWVVFAGFAIFLWYRLVRDAFERETELDEDDFDDALLASSTTVGPSNRHD</sequence>
<name>A0ABP8VVY2_9MICO</name>
<keyword evidence="1" id="KW-0472">Membrane</keyword>
<dbReference type="Pfam" id="PF02104">
    <property type="entry name" value="SURF1"/>
    <property type="match status" value="1"/>
</dbReference>
<dbReference type="InterPro" id="IPR002994">
    <property type="entry name" value="Surf1/Shy1"/>
</dbReference>